<evidence type="ECO:0000313" key="1">
    <source>
        <dbReference type="EMBL" id="CAJ1944419.1"/>
    </source>
</evidence>
<reference evidence="1" key="1">
    <citation type="submission" date="2023-08" db="EMBL/GenBank/DDBJ databases">
        <authorList>
            <person name="Audoor S."/>
            <person name="Bilcke G."/>
        </authorList>
    </citation>
    <scope>NUCLEOTIDE SEQUENCE</scope>
</reference>
<accession>A0AAD2CV53</accession>
<evidence type="ECO:0000313" key="2">
    <source>
        <dbReference type="Proteomes" id="UP001295423"/>
    </source>
</evidence>
<dbReference type="EMBL" id="CAKOGP040001224">
    <property type="protein sequence ID" value="CAJ1944419.1"/>
    <property type="molecule type" value="Genomic_DNA"/>
</dbReference>
<comment type="caution">
    <text evidence="1">The sequence shown here is derived from an EMBL/GenBank/DDBJ whole genome shotgun (WGS) entry which is preliminary data.</text>
</comment>
<protein>
    <submittedName>
        <fullName evidence="1">Uncharacterized protein</fullName>
    </submittedName>
</protein>
<name>A0AAD2CV53_9STRA</name>
<proteinExistence type="predicted"/>
<gene>
    <name evidence="1" type="ORF">CYCCA115_LOCUS8878</name>
</gene>
<keyword evidence="2" id="KW-1185">Reference proteome</keyword>
<organism evidence="1 2">
    <name type="scientific">Cylindrotheca closterium</name>
    <dbReference type="NCBI Taxonomy" id="2856"/>
    <lineage>
        <taxon>Eukaryota</taxon>
        <taxon>Sar</taxon>
        <taxon>Stramenopiles</taxon>
        <taxon>Ochrophyta</taxon>
        <taxon>Bacillariophyta</taxon>
        <taxon>Bacillariophyceae</taxon>
        <taxon>Bacillariophycidae</taxon>
        <taxon>Bacillariales</taxon>
        <taxon>Bacillariaceae</taxon>
        <taxon>Cylindrotheca</taxon>
    </lineage>
</organism>
<dbReference type="AlphaFoldDB" id="A0AAD2CV53"/>
<sequence length="138" mass="15763">MFINNDLRRIRKILDDELCTAEIDAAETNTDTDGEEIAKRDPFLLSMSFGIVTRFLACANWQRPKAATMLTDKSSRKLSRAWRRATEALKAWGKSLSPRTIWEKPCGPYVSRLRSNETSFKNGIEKELEVVVEVVLVQ</sequence>
<dbReference type="Proteomes" id="UP001295423">
    <property type="component" value="Unassembled WGS sequence"/>
</dbReference>